<reference evidence="2" key="1">
    <citation type="journal article" date="2019" name="Int. J. Syst. Evol. Microbiol.">
        <title>The Global Catalogue of Microorganisms (GCM) 10K type strain sequencing project: providing services to taxonomists for standard genome sequencing and annotation.</title>
        <authorList>
            <consortium name="The Broad Institute Genomics Platform"/>
            <consortium name="The Broad Institute Genome Sequencing Center for Infectious Disease"/>
            <person name="Wu L."/>
            <person name="Ma J."/>
        </authorList>
    </citation>
    <scope>NUCLEOTIDE SEQUENCE [LARGE SCALE GENOMIC DNA]</scope>
    <source>
        <strain evidence="2">CGMCC 1.12479</strain>
    </source>
</reference>
<dbReference type="EMBL" id="BMFD01000025">
    <property type="protein sequence ID" value="GGC54508.1"/>
    <property type="molecule type" value="Genomic_DNA"/>
</dbReference>
<proteinExistence type="predicted"/>
<sequence length="66" mass="7793">MRLGVHIRIIGKLVISALIDLNISFCLATCKKVGKPIRQSYRYKKKRLEAAFRFYLRSISLKQFKY</sequence>
<name>A0ABQ1N630_9BACT</name>
<comment type="caution">
    <text evidence="1">The sequence shown here is derived from an EMBL/GenBank/DDBJ whole genome shotgun (WGS) entry which is preliminary data.</text>
</comment>
<keyword evidence="2" id="KW-1185">Reference proteome</keyword>
<accession>A0ABQ1N630</accession>
<gene>
    <name evidence="1" type="ORF">GCM10010993_36130</name>
</gene>
<organism evidence="1 2">
    <name type="scientific">Belliella aquatica</name>
    <dbReference type="NCBI Taxonomy" id="1323734"/>
    <lineage>
        <taxon>Bacteria</taxon>
        <taxon>Pseudomonadati</taxon>
        <taxon>Bacteroidota</taxon>
        <taxon>Cytophagia</taxon>
        <taxon>Cytophagales</taxon>
        <taxon>Cyclobacteriaceae</taxon>
        <taxon>Belliella</taxon>
    </lineage>
</organism>
<evidence type="ECO:0008006" key="3">
    <source>
        <dbReference type="Google" id="ProtNLM"/>
    </source>
</evidence>
<dbReference type="Proteomes" id="UP000635885">
    <property type="component" value="Unassembled WGS sequence"/>
</dbReference>
<evidence type="ECO:0000313" key="2">
    <source>
        <dbReference type="Proteomes" id="UP000635885"/>
    </source>
</evidence>
<protein>
    <recommendedName>
        <fullName evidence="3">Transposase DDE domain-containing protein</fullName>
    </recommendedName>
</protein>
<evidence type="ECO:0000313" key="1">
    <source>
        <dbReference type="EMBL" id="GGC54508.1"/>
    </source>
</evidence>